<keyword evidence="2" id="KW-1185">Reference proteome</keyword>
<protein>
    <submittedName>
        <fullName evidence="1">Shikimate kinase</fullName>
    </submittedName>
</protein>
<evidence type="ECO:0000313" key="2">
    <source>
        <dbReference type="Proteomes" id="UP001595533"/>
    </source>
</evidence>
<dbReference type="Proteomes" id="UP001595533">
    <property type="component" value="Unassembled WGS sequence"/>
</dbReference>
<name>A0ABV7JEJ0_9GAMM</name>
<dbReference type="RefSeq" id="WP_077411806.1">
    <property type="nucleotide sequence ID" value="NZ_JBHRTS010000007.1"/>
</dbReference>
<reference evidence="2" key="1">
    <citation type="journal article" date="2019" name="Int. J. Syst. Evol. Microbiol.">
        <title>The Global Catalogue of Microorganisms (GCM) 10K type strain sequencing project: providing services to taxonomists for standard genome sequencing and annotation.</title>
        <authorList>
            <consortium name="The Broad Institute Genomics Platform"/>
            <consortium name="The Broad Institute Genome Sequencing Center for Infectious Disease"/>
            <person name="Wu L."/>
            <person name="Ma J."/>
        </authorList>
    </citation>
    <scope>NUCLEOTIDE SEQUENCE [LARGE SCALE GENOMIC DNA]</scope>
    <source>
        <strain evidence="2">KCTC 42953</strain>
    </source>
</reference>
<dbReference type="EMBL" id="JBHRTS010000007">
    <property type="protein sequence ID" value="MFC3195101.1"/>
    <property type="molecule type" value="Genomic_DNA"/>
</dbReference>
<dbReference type="Gene3D" id="3.40.50.300">
    <property type="entry name" value="P-loop containing nucleotide triphosphate hydrolases"/>
    <property type="match status" value="1"/>
</dbReference>
<dbReference type="GO" id="GO:0016301">
    <property type="term" value="F:kinase activity"/>
    <property type="evidence" value="ECO:0007669"/>
    <property type="project" value="UniProtKB-KW"/>
</dbReference>
<dbReference type="SUPFAM" id="SSF52540">
    <property type="entry name" value="P-loop containing nucleoside triphosphate hydrolases"/>
    <property type="match status" value="1"/>
</dbReference>
<sequence length="163" mass="18660">MVNKIIIFGNSGSGKSTLANRLKQQQNLAHLDLDTLAWEATNPPVRRPQEASVKDIQAFIMQHPKWIIEGCYTDLLNLIAPLAELAVFMNLPVAMCQANARKRPWEPHKYVSQEAQDENLPMLLNWIAEYDQRTDEFSLQAHKKLFESFHGDKIRHRENPASG</sequence>
<dbReference type="InterPro" id="IPR052922">
    <property type="entry name" value="Cytidylate_Kinase-2"/>
</dbReference>
<comment type="caution">
    <text evidence="1">The sequence shown here is derived from an EMBL/GenBank/DDBJ whole genome shotgun (WGS) entry which is preliminary data.</text>
</comment>
<keyword evidence="1" id="KW-0418">Kinase</keyword>
<gene>
    <name evidence="1" type="ORF">ACFODZ_12685</name>
</gene>
<keyword evidence="1" id="KW-0808">Transferase</keyword>
<accession>A0ABV7JEJ0</accession>
<evidence type="ECO:0000313" key="1">
    <source>
        <dbReference type="EMBL" id="MFC3195101.1"/>
    </source>
</evidence>
<organism evidence="1 2">
    <name type="scientific">Marinicella sediminis</name>
    <dbReference type="NCBI Taxonomy" id="1792834"/>
    <lineage>
        <taxon>Bacteria</taxon>
        <taxon>Pseudomonadati</taxon>
        <taxon>Pseudomonadota</taxon>
        <taxon>Gammaproteobacteria</taxon>
        <taxon>Lysobacterales</taxon>
        <taxon>Marinicellaceae</taxon>
        <taxon>Marinicella</taxon>
    </lineage>
</organism>
<dbReference type="PANTHER" id="PTHR37816">
    <property type="entry name" value="YALI0E33011P"/>
    <property type="match status" value="1"/>
</dbReference>
<dbReference type="PANTHER" id="PTHR37816:SF2">
    <property type="entry name" value="DNA TOPOLOGY MODULATION PROTEIN FLAR-RELATED PROTEIN"/>
    <property type="match status" value="1"/>
</dbReference>
<dbReference type="InterPro" id="IPR027417">
    <property type="entry name" value="P-loop_NTPase"/>
</dbReference>
<proteinExistence type="predicted"/>